<name>A0A062UIL2_9PROT</name>
<evidence type="ECO:0000256" key="2">
    <source>
        <dbReference type="ARBA" id="ARBA00023315"/>
    </source>
</evidence>
<keyword evidence="5" id="KW-1185">Reference proteome</keyword>
<proteinExistence type="predicted"/>
<evidence type="ECO:0000259" key="3">
    <source>
        <dbReference type="PROSITE" id="PS51186"/>
    </source>
</evidence>
<dbReference type="STRING" id="1280946.HY29_09045"/>
<dbReference type="PATRIC" id="fig|1280946.3.peg.605"/>
<evidence type="ECO:0000313" key="4">
    <source>
        <dbReference type="EMBL" id="KCZ56429.1"/>
    </source>
</evidence>
<dbReference type="AlphaFoldDB" id="A0A062UIL2"/>
<protein>
    <recommendedName>
        <fullName evidence="3">N-acetyltransferase domain-containing protein</fullName>
    </recommendedName>
</protein>
<dbReference type="InterPro" id="IPR000182">
    <property type="entry name" value="GNAT_dom"/>
</dbReference>
<sequence>MTELIAIRRASPADGFLIEGLTRRIWTGRVSAESTVFSETPASVAAQLDVGGGAILLAGETPIGSGRWVPVPGPGGQGRWIEVKRIGVLPDWQKRGLGAVILGELEAMGREQMAEGTHLAVRHDQVRLVDFYAGLGYALADDVVLTTPNPKSPPPIGMRKFFRTDI</sequence>
<keyword evidence="2" id="KW-0012">Acyltransferase</keyword>
<accession>A0A062UIL2</accession>
<evidence type="ECO:0000256" key="1">
    <source>
        <dbReference type="ARBA" id="ARBA00022679"/>
    </source>
</evidence>
<organism evidence="4 5">
    <name type="scientific">Hyphomonas beringensis</name>
    <dbReference type="NCBI Taxonomy" id="1280946"/>
    <lineage>
        <taxon>Bacteria</taxon>
        <taxon>Pseudomonadati</taxon>
        <taxon>Pseudomonadota</taxon>
        <taxon>Alphaproteobacteria</taxon>
        <taxon>Hyphomonadales</taxon>
        <taxon>Hyphomonadaceae</taxon>
        <taxon>Hyphomonas</taxon>
    </lineage>
</organism>
<dbReference type="CDD" id="cd04301">
    <property type="entry name" value="NAT_SF"/>
    <property type="match status" value="1"/>
</dbReference>
<dbReference type="Gene3D" id="3.40.630.30">
    <property type="match status" value="1"/>
</dbReference>
<dbReference type="InterPro" id="IPR016181">
    <property type="entry name" value="Acyl_CoA_acyltransferase"/>
</dbReference>
<dbReference type="GO" id="GO:0016747">
    <property type="term" value="F:acyltransferase activity, transferring groups other than amino-acyl groups"/>
    <property type="evidence" value="ECO:0007669"/>
    <property type="project" value="InterPro"/>
</dbReference>
<dbReference type="PANTHER" id="PTHR43877">
    <property type="entry name" value="AMINOALKYLPHOSPHONATE N-ACETYLTRANSFERASE-RELATED-RELATED"/>
    <property type="match status" value="1"/>
</dbReference>
<dbReference type="InterPro" id="IPR050832">
    <property type="entry name" value="Bact_Acetyltransf"/>
</dbReference>
<dbReference type="Proteomes" id="UP000027037">
    <property type="component" value="Unassembled WGS sequence"/>
</dbReference>
<dbReference type="PANTHER" id="PTHR43877:SF1">
    <property type="entry name" value="ACETYLTRANSFERASE"/>
    <property type="match status" value="1"/>
</dbReference>
<evidence type="ECO:0000313" key="5">
    <source>
        <dbReference type="Proteomes" id="UP000027037"/>
    </source>
</evidence>
<dbReference type="SUPFAM" id="SSF55729">
    <property type="entry name" value="Acyl-CoA N-acyltransferases (Nat)"/>
    <property type="match status" value="1"/>
</dbReference>
<keyword evidence="1" id="KW-0808">Transferase</keyword>
<gene>
    <name evidence="4" type="ORF">HY29_09045</name>
</gene>
<comment type="caution">
    <text evidence="4">The sequence shown here is derived from an EMBL/GenBank/DDBJ whole genome shotgun (WGS) entry which is preliminary data.</text>
</comment>
<dbReference type="eggNOG" id="COG0456">
    <property type="taxonomic scope" value="Bacteria"/>
</dbReference>
<feature type="domain" description="N-acetyltransferase" evidence="3">
    <location>
        <begin position="5"/>
        <end position="163"/>
    </location>
</feature>
<dbReference type="EMBL" id="AWFF01000024">
    <property type="protein sequence ID" value="KCZ56429.1"/>
    <property type="molecule type" value="Genomic_DNA"/>
</dbReference>
<dbReference type="RefSeq" id="WP_034791934.1">
    <property type="nucleotide sequence ID" value="NZ_AWFF01000024.1"/>
</dbReference>
<dbReference type="PROSITE" id="PS51186">
    <property type="entry name" value="GNAT"/>
    <property type="match status" value="1"/>
</dbReference>
<reference evidence="4 5" key="1">
    <citation type="journal article" date="2014" name="Antonie Van Leeuwenhoek">
        <title>Hyphomonas beringensis sp. nov. and Hyphomonas chukchiensis sp. nov., isolated from surface seawater of the Bering Sea and Chukchi Sea.</title>
        <authorList>
            <person name="Li C."/>
            <person name="Lai Q."/>
            <person name="Li G."/>
            <person name="Dong C."/>
            <person name="Wang J."/>
            <person name="Liao Y."/>
            <person name="Shao Z."/>
        </authorList>
    </citation>
    <scope>NUCLEOTIDE SEQUENCE [LARGE SCALE GENOMIC DNA]</scope>
    <source>
        <strain evidence="4 5">25B14_1</strain>
    </source>
</reference>
<dbReference type="OrthoDB" id="529907at2"/>
<dbReference type="Pfam" id="PF00583">
    <property type="entry name" value="Acetyltransf_1"/>
    <property type="match status" value="1"/>
</dbReference>